<reference evidence="2 3" key="1">
    <citation type="journal article" date="2021" name="BMC Genomics">
        <title>Datura genome reveals duplications of psychoactive alkaloid biosynthetic genes and high mutation rate following tissue culture.</title>
        <authorList>
            <person name="Rajewski A."/>
            <person name="Carter-House D."/>
            <person name="Stajich J."/>
            <person name="Litt A."/>
        </authorList>
    </citation>
    <scope>NUCLEOTIDE SEQUENCE [LARGE SCALE GENOMIC DNA]</scope>
    <source>
        <strain evidence="2">AR-01</strain>
    </source>
</reference>
<sequence>EKEEAEHEEDSDEVAPELQNGMFESLGTVHSCRDGAGTSGEAEDDDDAEE</sequence>
<feature type="non-terminal residue" evidence="2">
    <location>
        <position position="1"/>
    </location>
</feature>
<accession>A0ABS8V3H6</accession>
<feature type="region of interest" description="Disordered" evidence="1">
    <location>
        <begin position="1"/>
        <end position="50"/>
    </location>
</feature>
<protein>
    <submittedName>
        <fullName evidence="2">Uncharacterized protein</fullName>
    </submittedName>
</protein>
<evidence type="ECO:0000313" key="2">
    <source>
        <dbReference type="EMBL" id="MCD9641705.1"/>
    </source>
</evidence>
<feature type="compositionally biased region" description="Acidic residues" evidence="1">
    <location>
        <begin position="1"/>
        <end position="15"/>
    </location>
</feature>
<name>A0ABS8V3H6_DATST</name>
<evidence type="ECO:0000256" key="1">
    <source>
        <dbReference type="SAM" id="MobiDB-lite"/>
    </source>
</evidence>
<gene>
    <name evidence="2" type="ORF">HAX54_028093</name>
</gene>
<organism evidence="2 3">
    <name type="scientific">Datura stramonium</name>
    <name type="common">Jimsonweed</name>
    <name type="synonym">Common thornapple</name>
    <dbReference type="NCBI Taxonomy" id="4076"/>
    <lineage>
        <taxon>Eukaryota</taxon>
        <taxon>Viridiplantae</taxon>
        <taxon>Streptophyta</taxon>
        <taxon>Embryophyta</taxon>
        <taxon>Tracheophyta</taxon>
        <taxon>Spermatophyta</taxon>
        <taxon>Magnoliopsida</taxon>
        <taxon>eudicotyledons</taxon>
        <taxon>Gunneridae</taxon>
        <taxon>Pentapetalae</taxon>
        <taxon>asterids</taxon>
        <taxon>lamiids</taxon>
        <taxon>Solanales</taxon>
        <taxon>Solanaceae</taxon>
        <taxon>Solanoideae</taxon>
        <taxon>Datureae</taxon>
        <taxon>Datura</taxon>
    </lineage>
</organism>
<feature type="compositionally biased region" description="Acidic residues" evidence="1">
    <location>
        <begin position="41"/>
        <end position="50"/>
    </location>
</feature>
<keyword evidence="3" id="KW-1185">Reference proteome</keyword>
<evidence type="ECO:0000313" key="3">
    <source>
        <dbReference type="Proteomes" id="UP000823775"/>
    </source>
</evidence>
<dbReference type="Proteomes" id="UP000823775">
    <property type="component" value="Unassembled WGS sequence"/>
</dbReference>
<proteinExistence type="predicted"/>
<comment type="caution">
    <text evidence="2">The sequence shown here is derived from an EMBL/GenBank/DDBJ whole genome shotgun (WGS) entry which is preliminary data.</text>
</comment>
<dbReference type="EMBL" id="JACEIK010003435">
    <property type="protein sequence ID" value="MCD9641705.1"/>
    <property type="molecule type" value="Genomic_DNA"/>
</dbReference>